<keyword evidence="1" id="KW-0812">Transmembrane</keyword>
<evidence type="ECO:0000313" key="2">
    <source>
        <dbReference type="EMBL" id="ADD93233.1"/>
    </source>
</evidence>
<proteinExistence type="predicted"/>
<sequence length="135" mass="15313">MCGSCVERIKKNPDLFIFSVYDISLKEKNVIEEKMSDFKENVEKLNVRGIVLSSVMTAFGLVVALVWKDTIIATVEYILPNTDDGTLQGMYISAIAVTVLVMVLAKFAINLNHRVEKEIERVQSYFDDDDDENEN</sequence>
<name>D6PBY2_9ARCH</name>
<dbReference type="AlphaFoldDB" id="D6PBY2"/>
<dbReference type="InterPro" id="IPR043713">
    <property type="entry name" value="DUF5654"/>
</dbReference>
<protein>
    <submittedName>
        <fullName evidence="2">Uncharacterized protein</fullName>
    </submittedName>
</protein>
<dbReference type="EMBL" id="GU942972">
    <property type="protein sequence ID" value="ADD93233.1"/>
    <property type="molecule type" value="Genomic_DNA"/>
</dbReference>
<reference evidence="2" key="1">
    <citation type="journal article" date="2010" name="ISME J.">
        <title>Metagenome of the Mediterranean deep chlorophyll maximum studied by direct and fosmid library 454 pyrosequencing.</title>
        <authorList>
            <person name="Ghai R."/>
            <person name="Martin-Cuadrado A.B."/>
            <person name="Molto A.G."/>
            <person name="Heredia I.G."/>
            <person name="Cabrera R."/>
            <person name="Martin J."/>
            <person name="Verdu M."/>
            <person name="Deschamps P."/>
            <person name="Moreira D."/>
            <person name="Lopez-Garcia P."/>
            <person name="Mira A."/>
            <person name="Rodriguez-Valera F."/>
        </authorList>
    </citation>
    <scope>NUCLEOTIDE SEQUENCE</scope>
</reference>
<keyword evidence="1" id="KW-0472">Membrane</keyword>
<keyword evidence="1" id="KW-1133">Transmembrane helix</keyword>
<dbReference type="Pfam" id="PF18898">
    <property type="entry name" value="DUF5654"/>
    <property type="match status" value="1"/>
</dbReference>
<evidence type="ECO:0000256" key="1">
    <source>
        <dbReference type="SAM" id="Phobius"/>
    </source>
</evidence>
<feature type="transmembrane region" description="Helical" evidence="1">
    <location>
        <begin position="87"/>
        <end position="109"/>
    </location>
</feature>
<feature type="transmembrane region" description="Helical" evidence="1">
    <location>
        <begin position="45"/>
        <end position="67"/>
    </location>
</feature>
<organism evidence="2">
    <name type="scientific">uncultured archaeon MedDCM-OCT-S08-C54</name>
    <dbReference type="NCBI Taxonomy" id="743098"/>
    <lineage>
        <taxon>Archaea</taxon>
        <taxon>environmental samples</taxon>
    </lineage>
</organism>
<accession>D6PBY2</accession>